<evidence type="ECO:0000256" key="5">
    <source>
        <dbReference type="ARBA" id="ARBA00022692"/>
    </source>
</evidence>
<evidence type="ECO:0000256" key="7">
    <source>
        <dbReference type="ARBA" id="ARBA00023136"/>
    </source>
</evidence>
<sequence>MEYFWIVLPKMGGFLLLVLIGFLASRLGVVKKEALTSISGFLIKIVLPALVISLIWENHTTVFTLFHYGRIVLWQMGAYLLLALTGFLVSRIFKLPESVRNVFCGCMVGGNFGFLVIPLIMALFAETGGDKYIPICSVVDTTVVWTLGLLLFLGRSGKQENLWKRVVSTPIFISILIGMALTTFAVPVPALVMDVVTAVGETSYSWGLIYLGCSIGFMEFGGILRYKSVLLLAACKLVAVPAAVYAIASHFLPQTESLMLMLITGAPTMTSSSMLARQYHLNEDYASEAVVVTTLLCMATLPLLFLITAL</sequence>
<comment type="similarity">
    <text evidence="2">Belongs to the auxin efflux carrier (TC 2.A.69) family.</text>
</comment>
<dbReference type="PANTHER" id="PTHR36838">
    <property type="entry name" value="AUXIN EFFLUX CARRIER FAMILY PROTEIN"/>
    <property type="match status" value="1"/>
</dbReference>
<feature type="transmembrane region" description="Helical" evidence="8">
    <location>
        <begin position="102"/>
        <end position="125"/>
    </location>
</feature>
<dbReference type="InterPro" id="IPR004776">
    <property type="entry name" value="Mem_transp_PIN-like"/>
</dbReference>
<evidence type="ECO:0000313" key="9">
    <source>
        <dbReference type="EMBL" id="CUN94390.1"/>
    </source>
</evidence>
<dbReference type="GO" id="GO:0005886">
    <property type="term" value="C:plasma membrane"/>
    <property type="evidence" value="ECO:0007669"/>
    <property type="project" value="UniProtKB-SubCell"/>
</dbReference>
<dbReference type="EMBL" id="CYZU01000006">
    <property type="protein sequence ID" value="CUN94390.1"/>
    <property type="molecule type" value="Genomic_DNA"/>
</dbReference>
<feature type="transmembrane region" description="Helical" evidence="8">
    <location>
        <begin position="229"/>
        <end position="252"/>
    </location>
</feature>
<dbReference type="PANTHER" id="PTHR36838:SF3">
    <property type="entry name" value="TRANSPORTER AUXIN EFFLUX CARRIER EC FAMILY"/>
    <property type="match status" value="1"/>
</dbReference>
<dbReference type="Pfam" id="PF03547">
    <property type="entry name" value="Mem_trans"/>
    <property type="match status" value="1"/>
</dbReference>
<feature type="transmembrane region" description="Helical" evidence="8">
    <location>
        <begin position="204"/>
        <end position="222"/>
    </location>
</feature>
<keyword evidence="3" id="KW-0813">Transport</keyword>
<feature type="transmembrane region" description="Helical" evidence="8">
    <location>
        <begin position="131"/>
        <end position="154"/>
    </location>
</feature>
<feature type="transmembrane region" description="Helical" evidence="8">
    <location>
        <begin position="35"/>
        <end position="56"/>
    </location>
</feature>
<feature type="transmembrane region" description="Helical" evidence="8">
    <location>
        <begin position="68"/>
        <end position="90"/>
    </location>
</feature>
<dbReference type="AlphaFoldDB" id="A0A174B3Q4"/>
<name>A0A174B3Q4_9FIRM</name>
<dbReference type="STRING" id="39482.ERS852491_00875"/>
<keyword evidence="7 8" id="KW-0472">Membrane</keyword>
<dbReference type="Gene3D" id="1.20.1530.20">
    <property type="match status" value="1"/>
</dbReference>
<gene>
    <name evidence="9" type="ORF">ERS852491_00875</name>
</gene>
<evidence type="ECO:0000256" key="6">
    <source>
        <dbReference type="ARBA" id="ARBA00022989"/>
    </source>
</evidence>
<keyword evidence="5 8" id="KW-0812">Transmembrane</keyword>
<reference evidence="9 10" key="1">
    <citation type="submission" date="2015-09" db="EMBL/GenBank/DDBJ databases">
        <authorList>
            <consortium name="Pathogen Informatics"/>
        </authorList>
    </citation>
    <scope>NUCLEOTIDE SEQUENCE [LARGE SCALE GENOMIC DNA]</scope>
    <source>
        <strain evidence="9 10">2789STDY5834876</strain>
    </source>
</reference>
<feature type="transmembrane region" description="Helical" evidence="8">
    <location>
        <begin position="6"/>
        <end position="23"/>
    </location>
</feature>
<keyword evidence="4" id="KW-1003">Cell membrane</keyword>
<proteinExistence type="inferred from homology"/>
<accession>A0A174B3Q4</accession>
<dbReference type="InterPro" id="IPR038770">
    <property type="entry name" value="Na+/solute_symporter_sf"/>
</dbReference>
<comment type="subcellular location">
    <subcellularLocation>
        <location evidence="1">Cell membrane</location>
        <topology evidence="1">Multi-pass membrane protein</topology>
    </subcellularLocation>
</comment>
<keyword evidence="6 8" id="KW-1133">Transmembrane helix</keyword>
<evidence type="ECO:0000256" key="3">
    <source>
        <dbReference type="ARBA" id="ARBA00022448"/>
    </source>
</evidence>
<dbReference type="RefSeq" id="WP_055151351.1">
    <property type="nucleotide sequence ID" value="NZ_CYZU01000006.1"/>
</dbReference>
<dbReference type="GO" id="GO:0055085">
    <property type="term" value="P:transmembrane transport"/>
    <property type="evidence" value="ECO:0007669"/>
    <property type="project" value="InterPro"/>
</dbReference>
<protein>
    <submittedName>
        <fullName evidence="9">Auxin efflux carrier</fullName>
    </submittedName>
</protein>
<evidence type="ECO:0000256" key="8">
    <source>
        <dbReference type="SAM" id="Phobius"/>
    </source>
</evidence>
<feature type="transmembrane region" description="Helical" evidence="8">
    <location>
        <begin position="166"/>
        <end position="192"/>
    </location>
</feature>
<dbReference type="OrthoDB" id="9794315at2"/>
<evidence type="ECO:0000256" key="4">
    <source>
        <dbReference type="ARBA" id="ARBA00022475"/>
    </source>
</evidence>
<evidence type="ECO:0000256" key="1">
    <source>
        <dbReference type="ARBA" id="ARBA00004651"/>
    </source>
</evidence>
<organism evidence="9 10">
    <name type="scientific">Faecalicatena contorta</name>
    <dbReference type="NCBI Taxonomy" id="39482"/>
    <lineage>
        <taxon>Bacteria</taxon>
        <taxon>Bacillati</taxon>
        <taxon>Bacillota</taxon>
        <taxon>Clostridia</taxon>
        <taxon>Lachnospirales</taxon>
        <taxon>Lachnospiraceae</taxon>
        <taxon>Faecalicatena</taxon>
    </lineage>
</organism>
<dbReference type="Proteomes" id="UP000095544">
    <property type="component" value="Unassembled WGS sequence"/>
</dbReference>
<evidence type="ECO:0000256" key="2">
    <source>
        <dbReference type="ARBA" id="ARBA00010145"/>
    </source>
</evidence>
<evidence type="ECO:0000313" key="10">
    <source>
        <dbReference type="Proteomes" id="UP000095544"/>
    </source>
</evidence>
<feature type="transmembrane region" description="Helical" evidence="8">
    <location>
        <begin position="289"/>
        <end position="309"/>
    </location>
</feature>